<dbReference type="eggNOG" id="COG3526">
    <property type="taxonomic scope" value="Bacteria"/>
</dbReference>
<dbReference type="OrthoDB" id="9811366at2"/>
<dbReference type="NCBIfam" id="TIGR02174">
    <property type="entry name" value="CXXU_selWTH"/>
    <property type="match status" value="1"/>
</dbReference>
<proteinExistence type="predicted"/>
<comment type="caution">
    <text evidence="2">The sequence shown here is derived from an EMBL/GenBank/DDBJ whole genome shotgun (WGS) entry which is preliminary data.</text>
</comment>
<dbReference type="AlphaFoldDB" id="A0A081CUX2"/>
<dbReference type="Proteomes" id="UP000028701">
    <property type="component" value="Unassembled WGS sequence"/>
</dbReference>
<dbReference type="SUPFAM" id="SSF52833">
    <property type="entry name" value="Thioredoxin-like"/>
    <property type="match status" value="1"/>
</dbReference>
<dbReference type="Pfam" id="PF10262">
    <property type="entry name" value="Rdx"/>
    <property type="match status" value="1"/>
</dbReference>
<dbReference type="RefSeq" id="WP_045230221.1">
    <property type="nucleotide sequence ID" value="NZ_BBJU01000012.1"/>
</dbReference>
<dbReference type="InterPro" id="IPR011893">
    <property type="entry name" value="Selenoprotein_Rdx-typ"/>
</dbReference>
<name>A0A081CUX2_9HYPH</name>
<evidence type="ECO:0000313" key="3">
    <source>
        <dbReference type="Proteomes" id="UP000028701"/>
    </source>
</evidence>
<sequence>MADAVAKPRISIVYCTQCNWLLRSSWMAQELLHTFADSLGEVALIPATGGRFEILVDGNIIWERKRDGGFPGAKELKQRVRDVIDPGRDLGHLDRAKNEGLDT</sequence>
<evidence type="ECO:0000256" key="1">
    <source>
        <dbReference type="ARBA" id="ARBA00023284"/>
    </source>
</evidence>
<keyword evidence="1" id="KW-0676">Redox-active center</keyword>
<reference evidence="2 3" key="1">
    <citation type="submission" date="2014-08" db="EMBL/GenBank/DDBJ databases">
        <title>Whole genome shotgun sequence of Rhizobium rubi NBRC 13261.</title>
        <authorList>
            <person name="Katano-Makiyama Y."/>
            <person name="Hosoyama A."/>
            <person name="Hashimoto M."/>
            <person name="Hosoyama Y."/>
            <person name="Noguchi M."/>
            <person name="Tsuchikane K."/>
            <person name="Uohara A."/>
            <person name="Ohji S."/>
            <person name="Ichikawa N."/>
            <person name="Kimura A."/>
            <person name="Yamazoe A."/>
            <person name="Fujita N."/>
        </authorList>
    </citation>
    <scope>NUCLEOTIDE SEQUENCE [LARGE SCALE GENOMIC DNA]</scope>
    <source>
        <strain evidence="2 3">NBRC 13261</strain>
    </source>
</reference>
<evidence type="ECO:0000313" key="2">
    <source>
        <dbReference type="EMBL" id="GAK70468.1"/>
    </source>
</evidence>
<dbReference type="Gene3D" id="3.40.30.10">
    <property type="entry name" value="Glutaredoxin"/>
    <property type="match status" value="1"/>
</dbReference>
<organism evidence="2 3">
    <name type="scientific">Agrobacterium rubi TR3 = NBRC 13261</name>
    <dbReference type="NCBI Taxonomy" id="1368415"/>
    <lineage>
        <taxon>Bacteria</taxon>
        <taxon>Pseudomonadati</taxon>
        <taxon>Pseudomonadota</taxon>
        <taxon>Alphaproteobacteria</taxon>
        <taxon>Hyphomicrobiales</taxon>
        <taxon>Rhizobiaceae</taxon>
        <taxon>Rhizobium/Agrobacterium group</taxon>
        <taxon>Agrobacterium</taxon>
    </lineage>
</organism>
<dbReference type="PANTHER" id="PTHR36417:SF2">
    <property type="entry name" value="SELENOPROTEIN DOMAIN PROTEIN (AFU_ORTHOLOGUE AFUA_1G05220)"/>
    <property type="match status" value="1"/>
</dbReference>
<dbReference type="EMBL" id="BBJU01000012">
    <property type="protein sequence ID" value="GAK70468.1"/>
    <property type="molecule type" value="Genomic_DNA"/>
</dbReference>
<evidence type="ECO:0008006" key="4">
    <source>
        <dbReference type="Google" id="ProtNLM"/>
    </source>
</evidence>
<dbReference type="InterPro" id="IPR036249">
    <property type="entry name" value="Thioredoxin-like_sf"/>
</dbReference>
<protein>
    <recommendedName>
        <fullName evidence="4">Selenoprotein W-related protein</fullName>
    </recommendedName>
</protein>
<gene>
    <name evidence="2" type="ORF">RRU01S_12_00510</name>
</gene>
<dbReference type="PANTHER" id="PTHR36417">
    <property type="entry name" value="SELENOPROTEIN DOMAIN PROTEIN (AFU_ORTHOLOGUE AFUA_1G05220)"/>
    <property type="match status" value="1"/>
</dbReference>
<accession>A0A081CUX2</accession>